<evidence type="ECO:0000256" key="2">
    <source>
        <dbReference type="PROSITE-ProRule" id="PRU00169"/>
    </source>
</evidence>
<dbReference type="PANTHER" id="PTHR44591:SF23">
    <property type="entry name" value="CHEY SUBFAMILY"/>
    <property type="match status" value="1"/>
</dbReference>
<dbReference type="Proteomes" id="UP000594468">
    <property type="component" value="Chromosome"/>
</dbReference>
<gene>
    <name evidence="4" type="ORF">G4Y79_02610</name>
</gene>
<dbReference type="RefSeq" id="WP_195171354.1">
    <property type="nucleotide sequence ID" value="NZ_CP062983.1"/>
</dbReference>
<dbReference type="GO" id="GO:0000160">
    <property type="term" value="P:phosphorelay signal transduction system"/>
    <property type="evidence" value="ECO:0007669"/>
    <property type="project" value="InterPro"/>
</dbReference>
<evidence type="ECO:0000313" key="5">
    <source>
        <dbReference type="Proteomes" id="UP000594468"/>
    </source>
</evidence>
<reference evidence="4 5" key="1">
    <citation type="submission" date="2020-02" db="EMBL/GenBank/DDBJ databases">
        <authorList>
            <person name="Zheng R.K."/>
            <person name="Sun C.M."/>
        </authorList>
    </citation>
    <scope>NUCLEOTIDE SEQUENCE [LARGE SCALE GENOMIC DNA]</scope>
    <source>
        <strain evidence="5">rifampicinis</strain>
    </source>
</reference>
<evidence type="ECO:0000313" key="4">
    <source>
        <dbReference type="EMBL" id="QPC83287.1"/>
    </source>
</evidence>
<sequence length="121" mass="13353">MALPILIVEDDPDGQEMVAHIMRHLGVAHDVVGDAEKAIHKLMAGEHFQAVIIDLALPGKDGWELLSEIRENPETQDLTCIAITAYHTSKTREEALHSGFNAYFSKPLDATHFARELAAIL</sequence>
<keyword evidence="1 2" id="KW-0597">Phosphoprotein</keyword>
<dbReference type="KEGG" id="pmet:G4Y79_02610"/>
<evidence type="ECO:0000256" key="1">
    <source>
        <dbReference type="ARBA" id="ARBA00022553"/>
    </source>
</evidence>
<dbReference type="EMBL" id="CP062983">
    <property type="protein sequence ID" value="QPC83287.1"/>
    <property type="molecule type" value="Genomic_DNA"/>
</dbReference>
<feature type="domain" description="Response regulatory" evidence="3">
    <location>
        <begin position="4"/>
        <end position="121"/>
    </location>
</feature>
<dbReference type="Pfam" id="PF00072">
    <property type="entry name" value="Response_reg"/>
    <property type="match status" value="1"/>
</dbReference>
<dbReference type="InterPro" id="IPR050595">
    <property type="entry name" value="Bact_response_regulator"/>
</dbReference>
<dbReference type="PROSITE" id="PS50110">
    <property type="entry name" value="RESPONSE_REGULATORY"/>
    <property type="match status" value="1"/>
</dbReference>
<protein>
    <submittedName>
        <fullName evidence="4">Response regulator</fullName>
    </submittedName>
</protein>
<keyword evidence="5" id="KW-1185">Reference proteome</keyword>
<feature type="modified residue" description="4-aspartylphosphate" evidence="2">
    <location>
        <position position="54"/>
    </location>
</feature>
<dbReference type="SUPFAM" id="SSF52172">
    <property type="entry name" value="CheY-like"/>
    <property type="match status" value="1"/>
</dbReference>
<dbReference type="InterPro" id="IPR011006">
    <property type="entry name" value="CheY-like_superfamily"/>
</dbReference>
<name>A0A7S8EAA3_9CHLR</name>
<accession>A0A7S8EAA3</accession>
<dbReference type="SMART" id="SM00448">
    <property type="entry name" value="REC"/>
    <property type="match status" value="1"/>
</dbReference>
<dbReference type="PANTHER" id="PTHR44591">
    <property type="entry name" value="STRESS RESPONSE REGULATOR PROTEIN 1"/>
    <property type="match status" value="1"/>
</dbReference>
<dbReference type="Gene3D" id="3.40.50.2300">
    <property type="match status" value="1"/>
</dbReference>
<evidence type="ECO:0000259" key="3">
    <source>
        <dbReference type="PROSITE" id="PS50110"/>
    </source>
</evidence>
<dbReference type="InterPro" id="IPR001789">
    <property type="entry name" value="Sig_transdc_resp-reg_receiver"/>
</dbReference>
<dbReference type="AlphaFoldDB" id="A0A7S8EAA3"/>
<organism evidence="4 5">
    <name type="scientific">Phototrophicus methaneseepsis</name>
    <dbReference type="NCBI Taxonomy" id="2710758"/>
    <lineage>
        <taxon>Bacteria</taxon>
        <taxon>Bacillati</taxon>
        <taxon>Chloroflexota</taxon>
        <taxon>Candidatus Thermofontia</taxon>
        <taxon>Phototrophicales</taxon>
        <taxon>Phototrophicaceae</taxon>
        <taxon>Phototrophicus</taxon>
    </lineage>
</organism>
<proteinExistence type="predicted"/>